<sequence length="254" mass="29505">MSTKQVEVPIQKGKKDNAQLKSTKKQQQQQLQESKKTDNQQQQNTQETVKGGKKTGIPRNVNTYSHFLKHEYITEQDIEWVLKLRNQDDSLKEKLSHIPNAPFSVYDKKIKTMEKAHSCKDVGLKGNLSGVEHLLRHRLGPTPTLGTVQFETSLRDGEKKEQKIVELEKGWNNIPKKDKKEFPKFLPKLKEELELRKTFKKTGKLGNLYHDGFDRYLSLPKFSEAFREKNIAPHIHLCRPDAFTSTINWETSLR</sequence>
<keyword evidence="3" id="KW-1185">Reference proteome</keyword>
<dbReference type="EMBL" id="GG662587">
    <property type="protein sequence ID" value="EAR85210.1"/>
    <property type="molecule type" value="Genomic_DNA"/>
</dbReference>
<dbReference type="RefSeq" id="XP_001032873.1">
    <property type="nucleotide sequence ID" value="XM_001032873.3"/>
</dbReference>
<accession>I7LZZ8</accession>
<dbReference type="AlphaFoldDB" id="I7LZZ8"/>
<name>I7LZZ8_TETTS</name>
<dbReference type="OrthoDB" id="293952at2759"/>
<evidence type="ECO:0000313" key="2">
    <source>
        <dbReference type="EMBL" id="EAR85210.1"/>
    </source>
</evidence>
<dbReference type="GeneID" id="7846945"/>
<feature type="region of interest" description="Disordered" evidence="1">
    <location>
        <begin position="1"/>
        <end position="58"/>
    </location>
</feature>
<reference evidence="3" key="1">
    <citation type="journal article" date="2006" name="PLoS Biol.">
        <title>Macronuclear genome sequence of the ciliate Tetrahymena thermophila, a model eukaryote.</title>
        <authorList>
            <person name="Eisen J.A."/>
            <person name="Coyne R.S."/>
            <person name="Wu M."/>
            <person name="Wu D."/>
            <person name="Thiagarajan M."/>
            <person name="Wortman J.R."/>
            <person name="Badger J.H."/>
            <person name="Ren Q."/>
            <person name="Amedeo P."/>
            <person name="Jones K.M."/>
            <person name="Tallon L.J."/>
            <person name="Delcher A.L."/>
            <person name="Salzberg S.L."/>
            <person name="Silva J.C."/>
            <person name="Haas B.J."/>
            <person name="Majoros W.H."/>
            <person name="Farzad M."/>
            <person name="Carlton J.M."/>
            <person name="Smith R.K. Jr."/>
            <person name="Garg J."/>
            <person name="Pearlman R.E."/>
            <person name="Karrer K.M."/>
            <person name="Sun L."/>
            <person name="Manning G."/>
            <person name="Elde N.C."/>
            <person name="Turkewitz A.P."/>
            <person name="Asai D.J."/>
            <person name="Wilkes D.E."/>
            <person name="Wang Y."/>
            <person name="Cai H."/>
            <person name="Collins K."/>
            <person name="Stewart B.A."/>
            <person name="Lee S.R."/>
            <person name="Wilamowska K."/>
            <person name="Weinberg Z."/>
            <person name="Ruzzo W.L."/>
            <person name="Wloga D."/>
            <person name="Gaertig J."/>
            <person name="Frankel J."/>
            <person name="Tsao C.-C."/>
            <person name="Gorovsky M.A."/>
            <person name="Keeling P.J."/>
            <person name="Waller R.F."/>
            <person name="Patron N.J."/>
            <person name="Cherry J.M."/>
            <person name="Stover N.A."/>
            <person name="Krieger C.J."/>
            <person name="del Toro C."/>
            <person name="Ryder H.F."/>
            <person name="Williamson S.C."/>
            <person name="Barbeau R.A."/>
            <person name="Hamilton E.P."/>
            <person name="Orias E."/>
        </authorList>
    </citation>
    <scope>NUCLEOTIDE SEQUENCE [LARGE SCALE GENOMIC DNA]</scope>
    <source>
        <strain evidence="3">SB210</strain>
    </source>
</reference>
<proteinExistence type="predicted"/>
<dbReference type="HOGENOM" id="CLU_089498_0_0_1"/>
<dbReference type="InParanoid" id="I7LZZ8"/>
<evidence type="ECO:0000256" key="1">
    <source>
        <dbReference type="SAM" id="MobiDB-lite"/>
    </source>
</evidence>
<dbReference type="Proteomes" id="UP000009168">
    <property type="component" value="Unassembled WGS sequence"/>
</dbReference>
<protein>
    <submittedName>
        <fullName evidence="2">Uncharacterized protein</fullName>
    </submittedName>
</protein>
<evidence type="ECO:0000313" key="3">
    <source>
        <dbReference type="Proteomes" id="UP000009168"/>
    </source>
</evidence>
<dbReference type="OMA" id="REKGWWY"/>
<feature type="compositionally biased region" description="Low complexity" evidence="1">
    <location>
        <begin position="19"/>
        <end position="32"/>
    </location>
</feature>
<organism evidence="2 3">
    <name type="scientific">Tetrahymena thermophila (strain SB210)</name>
    <dbReference type="NCBI Taxonomy" id="312017"/>
    <lineage>
        <taxon>Eukaryota</taxon>
        <taxon>Sar</taxon>
        <taxon>Alveolata</taxon>
        <taxon>Ciliophora</taxon>
        <taxon>Intramacronucleata</taxon>
        <taxon>Oligohymenophorea</taxon>
        <taxon>Hymenostomatida</taxon>
        <taxon>Tetrahymenina</taxon>
        <taxon>Tetrahymenidae</taxon>
        <taxon>Tetrahymena</taxon>
    </lineage>
</organism>
<dbReference type="KEGG" id="tet:TTHERM_00486610"/>
<gene>
    <name evidence="2" type="ORF">TTHERM_00486610</name>
</gene>
<dbReference type="eggNOG" id="ENOG502SQK7">
    <property type="taxonomic scope" value="Eukaryota"/>
</dbReference>